<feature type="chain" id="PRO_5046340065" description="SD-repeat containing protein B domain-containing protein" evidence="4">
    <location>
        <begin position="24"/>
        <end position="1009"/>
    </location>
</feature>
<evidence type="ECO:0000256" key="1">
    <source>
        <dbReference type="ARBA" id="ARBA00004613"/>
    </source>
</evidence>
<proteinExistence type="predicted"/>
<feature type="domain" description="SD-repeat containing protein B" evidence="5">
    <location>
        <begin position="902"/>
        <end position="971"/>
    </location>
</feature>
<sequence>MALRFDISVLVTLIVLAATPVTAAQDGARNDSLTVTQPEAYVVSGDGQTVQAGALITDGTPIEYRDITVDGVVTSVRTRRVTPHSEAYLLQAEPIAEILHGRFERKGTILSYFRMQDGAVMTLDFADGKVRSNGVVLGKLPNFEPAEQASLWLDPNAVAVLTGTVLSHAADGELVFVLDQRLRSRFDFDLWVNGRPIDARGSEARTIGPVLLVPLRPVAAALGHEVRSESGFVTIVRAQDSAVIRLDLASGLISINGTPRGVAANMSFADRDQLLLPFSAIETLTGTHITVQSGSNRINVQLGDRLDGAALPGEMVASEIGNTPFTPEALSYQLSDRGPVRAEFSSRVARFNSRLTYESAGGLQRSKELQPRWLSLDVQSLDGWVGSVGDYSDRFRELSGVDVSRIRGLSYREQTDDGSIVAVAAGVTLTGSERLSETASKPEFADFAAGVRLMQLDGAQELGVSMKTSDDGNTSAFVLSGQKVFDTGDQEGPLQSVYLSADAGHFDTSIGSGLEMRARVETRYKLTDQINAAITAYRDGEKFAAAASESAFEGVFDNRIGARTGGYASTDWRSADSWGVLQYVAVGARVSYNHVSGSNEITTRSLAASVSTRIGREGPDLSIDVDQTRAETAGAGSDAVSVRARAFQRFDWGNGQASFTSQEGEAGTTQQAVVTVQTNPLRKSFGDGAFASVAPSTTLAWIDGRASLRAGASAAFSTGAKLGDRVTVDGQFAALTSVKPDDNATRYFANLQARYLINAKTEFVATYFDDLQGQNDLSVAIRGTITFNEPRKHTIPLEDRGVLTGRVFVDLNRDGVRQENEPGLPGARVSVKGTRLSFAADRDGNFTIQNMKEGLFGLSISRQSLPLGCMVAEGQMSKATISSGRRTNVEIPVIMSGQLRGAVFIDMDGDGKASPGDQRLEGQTIQLIETQTSNTTEAASASFGQYAFENLAAGEYKLRVMIGWQEFVVTAVLTDDNLLQVVPIAIPPDLVGADTTPASEPTVEAAEAA</sequence>
<protein>
    <recommendedName>
        <fullName evidence="5">SD-repeat containing protein B domain-containing protein</fullName>
    </recommendedName>
</protein>
<feature type="signal peptide" evidence="4">
    <location>
        <begin position="1"/>
        <end position="23"/>
    </location>
</feature>
<keyword evidence="7" id="KW-1185">Reference proteome</keyword>
<dbReference type="Pfam" id="PF17210">
    <property type="entry name" value="SdrD_B"/>
    <property type="match status" value="1"/>
</dbReference>
<evidence type="ECO:0000256" key="3">
    <source>
        <dbReference type="ARBA" id="ARBA00022729"/>
    </source>
</evidence>
<evidence type="ECO:0000259" key="5">
    <source>
        <dbReference type="Pfam" id="PF17210"/>
    </source>
</evidence>
<dbReference type="InterPro" id="IPR033764">
    <property type="entry name" value="Sdr_B"/>
</dbReference>
<keyword evidence="2" id="KW-0964">Secreted</keyword>
<dbReference type="Proteomes" id="UP000628854">
    <property type="component" value="Unassembled WGS sequence"/>
</dbReference>
<dbReference type="InterPro" id="IPR008969">
    <property type="entry name" value="CarboxyPept-like_regulatory"/>
</dbReference>
<evidence type="ECO:0000313" key="6">
    <source>
        <dbReference type="EMBL" id="GGB58609.1"/>
    </source>
</evidence>
<organism evidence="6 7">
    <name type="scientific">Henriciella pelagia</name>
    <dbReference type="NCBI Taxonomy" id="1977912"/>
    <lineage>
        <taxon>Bacteria</taxon>
        <taxon>Pseudomonadati</taxon>
        <taxon>Pseudomonadota</taxon>
        <taxon>Alphaproteobacteria</taxon>
        <taxon>Hyphomonadales</taxon>
        <taxon>Hyphomonadaceae</taxon>
        <taxon>Henriciella</taxon>
    </lineage>
</organism>
<dbReference type="SUPFAM" id="SSF49464">
    <property type="entry name" value="Carboxypeptidase regulatory domain-like"/>
    <property type="match status" value="1"/>
</dbReference>
<comment type="caution">
    <text evidence="6">The sequence shown here is derived from an EMBL/GenBank/DDBJ whole genome shotgun (WGS) entry which is preliminary data.</text>
</comment>
<gene>
    <name evidence="6" type="ORF">GCM10011503_03750</name>
</gene>
<evidence type="ECO:0000313" key="7">
    <source>
        <dbReference type="Proteomes" id="UP000628854"/>
    </source>
</evidence>
<dbReference type="EMBL" id="BMKF01000001">
    <property type="protein sequence ID" value="GGB58609.1"/>
    <property type="molecule type" value="Genomic_DNA"/>
</dbReference>
<evidence type="ECO:0000256" key="2">
    <source>
        <dbReference type="ARBA" id="ARBA00022525"/>
    </source>
</evidence>
<reference evidence="7" key="1">
    <citation type="journal article" date="2019" name="Int. J. Syst. Evol. Microbiol.">
        <title>The Global Catalogue of Microorganisms (GCM) 10K type strain sequencing project: providing services to taxonomists for standard genome sequencing and annotation.</title>
        <authorList>
            <consortium name="The Broad Institute Genomics Platform"/>
            <consortium name="The Broad Institute Genome Sequencing Center for Infectious Disease"/>
            <person name="Wu L."/>
            <person name="Ma J."/>
        </authorList>
    </citation>
    <scope>NUCLEOTIDE SEQUENCE [LARGE SCALE GENOMIC DNA]</scope>
    <source>
        <strain evidence="7">CGMCC 1.15928</strain>
    </source>
</reference>
<dbReference type="Gene3D" id="2.60.40.10">
    <property type="entry name" value="Immunoglobulins"/>
    <property type="match status" value="2"/>
</dbReference>
<dbReference type="RefSeq" id="WP_158084615.1">
    <property type="nucleotide sequence ID" value="NZ_BMKF01000001.1"/>
</dbReference>
<keyword evidence="3 4" id="KW-0732">Signal</keyword>
<dbReference type="InterPro" id="IPR013783">
    <property type="entry name" value="Ig-like_fold"/>
</dbReference>
<comment type="subcellular location">
    <subcellularLocation>
        <location evidence="1">Secreted</location>
    </subcellularLocation>
</comment>
<accession>A0ABQ1J5T4</accession>
<evidence type="ECO:0000256" key="4">
    <source>
        <dbReference type="SAM" id="SignalP"/>
    </source>
</evidence>
<dbReference type="SUPFAM" id="SSF117074">
    <property type="entry name" value="Hypothetical protein PA1324"/>
    <property type="match status" value="1"/>
</dbReference>
<name>A0ABQ1J5T4_9PROT</name>